<proteinExistence type="inferred from homology"/>
<name>A0A830F955_9EURY</name>
<evidence type="ECO:0000256" key="4">
    <source>
        <dbReference type="ARBA" id="ARBA00022448"/>
    </source>
</evidence>
<accession>A0A830F955</accession>
<keyword evidence="4 9" id="KW-0813">Transport</keyword>
<dbReference type="AlphaFoldDB" id="A0A830F955"/>
<evidence type="ECO:0000256" key="2">
    <source>
        <dbReference type="ARBA" id="ARBA00004141"/>
    </source>
</evidence>
<dbReference type="RefSeq" id="WP_188881677.1">
    <property type="nucleotide sequence ID" value="NZ_BMPF01000002.1"/>
</dbReference>
<keyword evidence="7 9" id="KW-1133">Transmembrane helix</keyword>
<comment type="function">
    <text evidence="1">Potential transporter for phosphate.</text>
</comment>
<evidence type="ECO:0000256" key="8">
    <source>
        <dbReference type="ARBA" id="ARBA00023136"/>
    </source>
</evidence>
<comment type="caution">
    <text evidence="11">The sequence shown here is derived from an EMBL/GenBank/DDBJ whole genome shotgun (WGS) entry which is preliminary data.</text>
</comment>
<dbReference type="GO" id="GO:0035435">
    <property type="term" value="P:phosphate ion transmembrane transport"/>
    <property type="evidence" value="ECO:0007669"/>
    <property type="project" value="TreeGrafter"/>
</dbReference>
<dbReference type="OrthoDB" id="101311at2157"/>
<keyword evidence="5 9" id="KW-0592">Phosphate transport</keyword>
<organism evidence="11 12">
    <name type="scientific">Halarchaeum grantii</name>
    <dbReference type="NCBI Taxonomy" id="1193105"/>
    <lineage>
        <taxon>Archaea</taxon>
        <taxon>Methanobacteriati</taxon>
        <taxon>Methanobacteriota</taxon>
        <taxon>Stenosarchaea group</taxon>
        <taxon>Halobacteria</taxon>
        <taxon>Halobacteriales</taxon>
        <taxon>Halobacteriaceae</taxon>
    </lineage>
</organism>
<feature type="transmembrane region" description="Helical" evidence="9">
    <location>
        <begin position="393"/>
        <end position="412"/>
    </location>
</feature>
<keyword evidence="8 9" id="KW-0472">Membrane</keyword>
<reference evidence="11 12" key="1">
    <citation type="journal article" date="2019" name="Int. J. Syst. Evol. Microbiol.">
        <title>The Global Catalogue of Microorganisms (GCM) 10K type strain sequencing project: providing services to taxonomists for standard genome sequencing and annotation.</title>
        <authorList>
            <consortium name="The Broad Institute Genomics Platform"/>
            <consortium name="The Broad Institute Genome Sequencing Center for Infectious Disease"/>
            <person name="Wu L."/>
            <person name="Ma J."/>
        </authorList>
    </citation>
    <scope>NUCLEOTIDE SEQUENCE [LARGE SCALE GENOMIC DNA]</scope>
    <source>
        <strain evidence="11 12">JCM 19585</strain>
    </source>
</reference>
<dbReference type="EMBL" id="BMPF01000002">
    <property type="protein sequence ID" value="GGL31928.1"/>
    <property type="molecule type" value="Genomic_DNA"/>
</dbReference>
<evidence type="ECO:0000256" key="9">
    <source>
        <dbReference type="RuleBase" id="RU363058"/>
    </source>
</evidence>
<gene>
    <name evidence="11" type="ORF">GCM10009037_14430</name>
</gene>
<feature type="transmembrane region" description="Helical" evidence="9">
    <location>
        <begin position="44"/>
        <end position="63"/>
    </location>
</feature>
<dbReference type="PANTHER" id="PTHR11101">
    <property type="entry name" value="PHOSPHATE TRANSPORTER"/>
    <property type="match status" value="1"/>
</dbReference>
<feature type="transmembrane region" description="Helical" evidence="9">
    <location>
        <begin position="192"/>
        <end position="212"/>
    </location>
</feature>
<dbReference type="GO" id="GO:0016020">
    <property type="term" value="C:membrane"/>
    <property type="evidence" value="ECO:0007669"/>
    <property type="project" value="UniProtKB-SubCell"/>
</dbReference>
<feature type="transmembrane region" description="Helical" evidence="9">
    <location>
        <begin position="261"/>
        <end position="279"/>
    </location>
</feature>
<evidence type="ECO:0000256" key="5">
    <source>
        <dbReference type="ARBA" id="ARBA00022592"/>
    </source>
</evidence>
<comment type="similarity">
    <text evidence="3 9">Belongs to the inorganic phosphate transporter (PiT) (TC 2.A.20) family.</text>
</comment>
<dbReference type="Proteomes" id="UP000628840">
    <property type="component" value="Unassembled WGS sequence"/>
</dbReference>
<keyword evidence="6 9" id="KW-0812">Transmembrane</keyword>
<dbReference type="GO" id="GO:0005315">
    <property type="term" value="F:phosphate transmembrane transporter activity"/>
    <property type="evidence" value="ECO:0007669"/>
    <property type="project" value="InterPro"/>
</dbReference>
<evidence type="ECO:0000256" key="10">
    <source>
        <dbReference type="SAM" id="MobiDB-lite"/>
    </source>
</evidence>
<evidence type="ECO:0000313" key="11">
    <source>
        <dbReference type="EMBL" id="GGL31928.1"/>
    </source>
</evidence>
<evidence type="ECO:0000256" key="3">
    <source>
        <dbReference type="ARBA" id="ARBA00009916"/>
    </source>
</evidence>
<feature type="transmembrane region" description="Helical" evidence="9">
    <location>
        <begin position="70"/>
        <end position="94"/>
    </location>
</feature>
<protein>
    <recommendedName>
        <fullName evidence="9">Phosphate transporter</fullName>
    </recommendedName>
</protein>
<comment type="subcellular location">
    <subcellularLocation>
        <location evidence="2 9">Membrane</location>
        <topology evidence="2 9">Multi-pass membrane protein</topology>
    </subcellularLocation>
</comment>
<feature type="transmembrane region" description="Helical" evidence="9">
    <location>
        <begin position="125"/>
        <end position="149"/>
    </location>
</feature>
<dbReference type="InterPro" id="IPR001204">
    <property type="entry name" value="Phos_transporter"/>
</dbReference>
<evidence type="ECO:0000256" key="1">
    <source>
        <dbReference type="ARBA" id="ARBA00001981"/>
    </source>
</evidence>
<evidence type="ECO:0000256" key="6">
    <source>
        <dbReference type="ARBA" id="ARBA00022692"/>
    </source>
</evidence>
<dbReference type="Pfam" id="PF01384">
    <property type="entry name" value="PHO4"/>
    <property type="match status" value="1"/>
</dbReference>
<evidence type="ECO:0000256" key="7">
    <source>
        <dbReference type="ARBA" id="ARBA00022989"/>
    </source>
</evidence>
<evidence type="ECO:0000313" key="12">
    <source>
        <dbReference type="Proteomes" id="UP000628840"/>
    </source>
</evidence>
<feature type="transmembrane region" description="Helical" evidence="9">
    <location>
        <begin position="232"/>
        <end position="249"/>
    </location>
</feature>
<keyword evidence="12" id="KW-1185">Reference proteome</keyword>
<feature type="region of interest" description="Disordered" evidence="10">
    <location>
        <begin position="354"/>
        <end position="380"/>
    </location>
</feature>
<dbReference type="PANTHER" id="PTHR11101:SF80">
    <property type="entry name" value="PHOSPHATE TRANSPORTER"/>
    <property type="match status" value="1"/>
</dbReference>
<sequence>MITLLAAVGILVAVFVGFNIGGSSTGVAFGPSVGSRLVRKPTAAALFTVFALVGAWTVGRTVIETMSGGIVPAVQFTPVASVGVLFFTGASLLVSNLYGVPASTSMTAVGAIVGLGLATGTLNEALMFTIVSAWIVAPLVAFAVGALVGRYLYPHLDRRIAFTRFDSHLIRVERTGGVPRLRFNDDASLRDIGGSLAVVAIACYMAFSAGASNAANAVAPLVAAGGPLTVDQGVLLAVFAFSLGGFTIARRTLETVGDDITELPILAALVVSVVGATIITGLSALGIPASLAVSTTCCIIGLGWGRASRAATVAELAAPTPRGEPDIEITTGALAASRDADVPTSATVGDIASGEATVEPPAESVPDVPDIGEADPAELDRDGLFDPNAAKRIVFLWVLTPTLAVLGSYPLFRFVL</sequence>